<comment type="caution">
    <text evidence="3">The sequence shown here is derived from an EMBL/GenBank/DDBJ whole genome shotgun (WGS) entry which is preliminary data.</text>
</comment>
<protein>
    <recommendedName>
        <fullName evidence="2">NECAP PHear domain-containing protein</fullName>
    </recommendedName>
</protein>
<dbReference type="SUPFAM" id="SSF50729">
    <property type="entry name" value="PH domain-like"/>
    <property type="match status" value="1"/>
</dbReference>
<feature type="region of interest" description="Disordered" evidence="1">
    <location>
        <begin position="275"/>
        <end position="297"/>
    </location>
</feature>
<gene>
    <name evidence="3" type="ORF">WJX81_000793</name>
</gene>
<keyword evidence="4" id="KW-1185">Reference proteome</keyword>
<evidence type="ECO:0000256" key="1">
    <source>
        <dbReference type="SAM" id="MobiDB-lite"/>
    </source>
</evidence>
<feature type="region of interest" description="Disordered" evidence="1">
    <location>
        <begin position="132"/>
        <end position="157"/>
    </location>
</feature>
<dbReference type="AlphaFoldDB" id="A0AAW1RM52"/>
<reference evidence="3 4" key="1">
    <citation type="journal article" date="2024" name="Nat. Commun.">
        <title>Phylogenomics reveals the evolutionary origins of lichenization in chlorophyte algae.</title>
        <authorList>
            <person name="Puginier C."/>
            <person name="Libourel C."/>
            <person name="Otte J."/>
            <person name="Skaloud P."/>
            <person name="Haon M."/>
            <person name="Grisel S."/>
            <person name="Petersen M."/>
            <person name="Berrin J.G."/>
            <person name="Delaux P.M."/>
            <person name="Dal Grande F."/>
            <person name="Keller J."/>
        </authorList>
    </citation>
    <scope>NUCLEOTIDE SEQUENCE [LARGE SCALE GENOMIC DNA]</scope>
    <source>
        <strain evidence="3 4">SAG 245.80</strain>
    </source>
</reference>
<feature type="compositionally biased region" description="Low complexity" evidence="1">
    <location>
        <begin position="232"/>
        <end position="246"/>
    </location>
</feature>
<name>A0AAW1RM52_9CHLO</name>
<sequence length="297" mass="30314">MADSEVEQTLFVCREAVLYKIPPRSSGGHKSGDWLVSDKIFTGRVRVIAKGEIAEVRIEDPSSGDLFAMCPVAPGQRALAVEPVIDSSRGFVLRLVDPTSGRHAFIGLMFGDRNDAFDFNVALSDHEKHLQRDKDVAAARGGKDAGPAAASAAAPSPEVAALYRRQDLSLKDGETIKIQVKAPAAKAEAGGRSGGSFLAQLGSTGGPQAGGATPPTGAGALLAPPPQPTPSAAPAGRPARGPAAAAEHQGSQELLGLGAPTTVAAVAGAAQALEGFEPFGGKSKTTATSTDSWATFE</sequence>
<dbReference type="EMBL" id="JALJOU010000029">
    <property type="protein sequence ID" value="KAK9835140.1"/>
    <property type="molecule type" value="Genomic_DNA"/>
</dbReference>
<dbReference type="Proteomes" id="UP001445335">
    <property type="component" value="Unassembled WGS sequence"/>
</dbReference>
<dbReference type="CDD" id="cd13228">
    <property type="entry name" value="PHear_NECAP"/>
    <property type="match status" value="1"/>
</dbReference>
<accession>A0AAW1RM52</accession>
<dbReference type="InterPro" id="IPR011993">
    <property type="entry name" value="PH-like_dom_sf"/>
</dbReference>
<feature type="region of interest" description="Disordered" evidence="1">
    <location>
        <begin position="183"/>
        <end position="250"/>
    </location>
</feature>
<proteinExistence type="predicted"/>
<evidence type="ECO:0000313" key="4">
    <source>
        <dbReference type="Proteomes" id="UP001445335"/>
    </source>
</evidence>
<dbReference type="PANTHER" id="PTHR12847:SF3">
    <property type="entry name" value="EAR-BINDING COAT-ASSOCIATED PROTEIN 2, PUTATIVE, EXPRESSED-RELATED"/>
    <property type="match status" value="1"/>
</dbReference>
<feature type="compositionally biased region" description="Low complexity" evidence="1">
    <location>
        <begin position="210"/>
        <end position="222"/>
    </location>
</feature>
<dbReference type="GO" id="GO:0006897">
    <property type="term" value="P:endocytosis"/>
    <property type="evidence" value="ECO:0007669"/>
    <property type="project" value="InterPro"/>
</dbReference>
<feature type="domain" description="NECAP PHear" evidence="2">
    <location>
        <begin position="6"/>
        <end position="181"/>
    </location>
</feature>
<feature type="compositionally biased region" description="Polar residues" evidence="1">
    <location>
        <begin position="283"/>
        <end position="297"/>
    </location>
</feature>
<organism evidence="3 4">
    <name type="scientific">Elliptochloris bilobata</name>
    <dbReference type="NCBI Taxonomy" id="381761"/>
    <lineage>
        <taxon>Eukaryota</taxon>
        <taxon>Viridiplantae</taxon>
        <taxon>Chlorophyta</taxon>
        <taxon>core chlorophytes</taxon>
        <taxon>Trebouxiophyceae</taxon>
        <taxon>Trebouxiophyceae incertae sedis</taxon>
        <taxon>Elliptochloris clade</taxon>
        <taxon>Elliptochloris</taxon>
    </lineage>
</organism>
<dbReference type="GO" id="GO:0030125">
    <property type="term" value="C:clathrin vesicle coat"/>
    <property type="evidence" value="ECO:0007669"/>
    <property type="project" value="TreeGrafter"/>
</dbReference>
<dbReference type="Gene3D" id="2.30.29.30">
    <property type="entry name" value="Pleckstrin-homology domain (PH domain)/Phosphotyrosine-binding domain (PTB)"/>
    <property type="match status" value="1"/>
</dbReference>
<evidence type="ECO:0000313" key="3">
    <source>
        <dbReference type="EMBL" id="KAK9835140.1"/>
    </source>
</evidence>
<dbReference type="Pfam" id="PF07933">
    <property type="entry name" value="DUF1681"/>
    <property type="match status" value="1"/>
</dbReference>
<dbReference type="InterPro" id="IPR012466">
    <property type="entry name" value="NECAP_PHear"/>
</dbReference>
<evidence type="ECO:0000259" key="2">
    <source>
        <dbReference type="Pfam" id="PF07933"/>
    </source>
</evidence>
<feature type="compositionally biased region" description="Basic and acidic residues" evidence="1">
    <location>
        <begin position="132"/>
        <end position="143"/>
    </location>
</feature>
<dbReference type="PANTHER" id="PTHR12847">
    <property type="entry name" value="ATP-BINDING CASSETTE ABC TRANSPORTER-RELATED"/>
    <property type="match status" value="1"/>
</dbReference>
<feature type="compositionally biased region" description="Low complexity" evidence="1">
    <location>
        <begin position="145"/>
        <end position="157"/>
    </location>
</feature>